<evidence type="ECO:0000256" key="2">
    <source>
        <dbReference type="ARBA" id="ARBA00022771"/>
    </source>
</evidence>
<keyword evidence="1" id="KW-0479">Metal-binding</keyword>
<dbReference type="OrthoDB" id="265717at2759"/>
<dbReference type="Gene3D" id="2.170.270.10">
    <property type="entry name" value="SET domain"/>
    <property type="match status" value="1"/>
</dbReference>
<dbReference type="STRING" id="27342.A0A0H2RPE8"/>
<keyword evidence="3" id="KW-0862">Zinc</keyword>
<protein>
    <recommendedName>
        <fullName evidence="5">MYND-type domain-containing protein</fullName>
    </recommendedName>
</protein>
<dbReference type="PROSITE" id="PS50865">
    <property type="entry name" value="ZF_MYND_2"/>
    <property type="match status" value="1"/>
</dbReference>
<evidence type="ECO:0000256" key="4">
    <source>
        <dbReference type="PROSITE-ProRule" id="PRU00134"/>
    </source>
</evidence>
<dbReference type="Gene3D" id="6.10.140.2220">
    <property type="match status" value="1"/>
</dbReference>
<dbReference type="InterPro" id="IPR046341">
    <property type="entry name" value="SET_dom_sf"/>
</dbReference>
<sequence>MSIDQSPARYALLFAQFASKHPHCNCVYHTASLYELFTIPATPTMSATQFALKRGANRPKQYSDAQMRRIMSTMLPMAKRGHSESVKYLAQCMGDFSEFIIPEIFEALLESLQATKVPPIETLKMSFALKANRTFKDPKVQNAFQALRGLSNAGGFSSVIESKPEIGELLEARWPDVLNWMWYFYIACFERDLVGDKSLKVDVYRHMCRIFSRVYHGQKLARAIAEIPGSIRLATLLCMLDAGGAFLTKFDMTRGTLALLFILRVCRESTVITFLLDEVLKAVGGNAKLFVDTLLSRIEDAFPSPELAEQTVATHISLFVVLPDHPKHPLSVALRARNYMGFLTKVVHRLLDILSEISPEYPDTELAPGVRSLIAMIFFEIADDMFREPGRTKLVLQALQAGIMTVLIDCAPLAFAFDPLDRDKVVILLKQLTWLSTCIPIARQASAELERLESRCSVQVRFNASTLEIRDAWVTFYNAILARRTILAQMQDLDSTPMACDNCFRFDERAIFKKCAGCGMAHYCSRECQSRAWKEKGHRTECKSLKDKPE</sequence>
<gene>
    <name evidence="6" type="ORF">SCHPADRAFT_351178</name>
</gene>
<organism evidence="6 7">
    <name type="scientific">Schizopora paradoxa</name>
    <dbReference type="NCBI Taxonomy" id="27342"/>
    <lineage>
        <taxon>Eukaryota</taxon>
        <taxon>Fungi</taxon>
        <taxon>Dikarya</taxon>
        <taxon>Basidiomycota</taxon>
        <taxon>Agaricomycotina</taxon>
        <taxon>Agaricomycetes</taxon>
        <taxon>Hymenochaetales</taxon>
        <taxon>Schizoporaceae</taxon>
        <taxon>Schizopora</taxon>
    </lineage>
</organism>
<evidence type="ECO:0000256" key="3">
    <source>
        <dbReference type="ARBA" id="ARBA00022833"/>
    </source>
</evidence>
<dbReference type="PROSITE" id="PS01360">
    <property type="entry name" value="ZF_MYND_1"/>
    <property type="match status" value="1"/>
</dbReference>
<evidence type="ECO:0000256" key="1">
    <source>
        <dbReference type="ARBA" id="ARBA00022723"/>
    </source>
</evidence>
<keyword evidence="2 4" id="KW-0863">Zinc-finger</keyword>
<dbReference type="GO" id="GO:0008270">
    <property type="term" value="F:zinc ion binding"/>
    <property type="evidence" value="ECO:0007669"/>
    <property type="project" value="UniProtKB-KW"/>
</dbReference>
<proteinExistence type="predicted"/>
<dbReference type="AlphaFoldDB" id="A0A0H2RPE8"/>
<dbReference type="EMBL" id="KQ085955">
    <property type="protein sequence ID" value="KLO13744.1"/>
    <property type="molecule type" value="Genomic_DNA"/>
</dbReference>
<evidence type="ECO:0000259" key="5">
    <source>
        <dbReference type="PROSITE" id="PS50865"/>
    </source>
</evidence>
<accession>A0A0H2RPE8</accession>
<evidence type="ECO:0000313" key="6">
    <source>
        <dbReference type="EMBL" id="KLO13744.1"/>
    </source>
</evidence>
<reference evidence="6 7" key="1">
    <citation type="submission" date="2015-04" db="EMBL/GenBank/DDBJ databases">
        <title>Complete genome sequence of Schizopora paradoxa KUC8140, a cosmopolitan wood degrader in East Asia.</title>
        <authorList>
            <consortium name="DOE Joint Genome Institute"/>
            <person name="Min B."/>
            <person name="Park H."/>
            <person name="Jang Y."/>
            <person name="Kim J.-J."/>
            <person name="Kim K.H."/>
            <person name="Pangilinan J."/>
            <person name="Lipzen A."/>
            <person name="Riley R."/>
            <person name="Grigoriev I.V."/>
            <person name="Spatafora J.W."/>
            <person name="Choi I.-G."/>
        </authorList>
    </citation>
    <scope>NUCLEOTIDE SEQUENCE [LARGE SCALE GENOMIC DNA]</scope>
    <source>
        <strain evidence="6 7">KUC8140</strain>
    </source>
</reference>
<keyword evidence="7" id="KW-1185">Reference proteome</keyword>
<feature type="domain" description="MYND-type" evidence="5">
    <location>
        <begin position="500"/>
        <end position="542"/>
    </location>
</feature>
<dbReference type="SUPFAM" id="SSF144232">
    <property type="entry name" value="HIT/MYND zinc finger-like"/>
    <property type="match status" value="1"/>
</dbReference>
<dbReference type="Pfam" id="PF01753">
    <property type="entry name" value="zf-MYND"/>
    <property type="match status" value="1"/>
</dbReference>
<dbReference type="InterPro" id="IPR002893">
    <property type="entry name" value="Znf_MYND"/>
</dbReference>
<evidence type="ECO:0000313" key="7">
    <source>
        <dbReference type="Proteomes" id="UP000053477"/>
    </source>
</evidence>
<dbReference type="InParanoid" id="A0A0H2RPE8"/>
<dbReference type="Proteomes" id="UP000053477">
    <property type="component" value="Unassembled WGS sequence"/>
</dbReference>
<name>A0A0H2RPE8_9AGAM</name>